<dbReference type="Proteomes" id="UP000000268">
    <property type="component" value="Chromosome"/>
</dbReference>
<reference evidence="1 2" key="1">
    <citation type="journal article" date="2008" name="Proc. Natl. Acad. Sci. U.S.A.">
        <title>Niche adaptation and genome expansion in the chlorophyll d-producing cyanobacterium Acaryochloris marina.</title>
        <authorList>
            <person name="Swingley W.D."/>
            <person name="Chen M."/>
            <person name="Cheung P.C."/>
            <person name="Conrad A.L."/>
            <person name="Dejesa L.C."/>
            <person name="Hao J."/>
            <person name="Honchak B.M."/>
            <person name="Karbach L.E."/>
            <person name="Kurdoglu A."/>
            <person name="Lahiri S."/>
            <person name="Mastrian S.D."/>
            <person name="Miyashita H."/>
            <person name="Page L."/>
            <person name="Ramakrishna P."/>
            <person name="Satoh S."/>
            <person name="Sattley W.M."/>
            <person name="Shimada Y."/>
            <person name="Taylor H.L."/>
            <person name="Tomo T."/>
            <person name="Tsuchiya T."/>
            <person name="Wang Z.T."/>
            <person name="Raymond J."/>
            <person name="Mimuro M."/>
            <person name="Blankenship R.E."/>
            <person name="Touchman J.W."/>
        </authorList>
    </citation>
    <scope>NUCLEOTIDE SEQUENCE [LARGE SCALE GENOMIC DNA]</scope>
    <source>
        <strain evidence="2">MBIC 11017</strain>
    </source>
</reference>
<dbReference type="STRING" id="329726.AM1_3573"/>
<keyword evidence="2" id="KW-1185">Reference proteome</keyword>
<name>B0C2B1_ACAM1</name>
<organism evidence="1 2">
    <name type="scientific">Acaryochloris marina (strain MBIC 11017)</name>
    <dbReference type="NCBI Taxonomy" id="329726"/>
    <lineage>
        <taxon>Bacteria</taxon>
        <taxon>Bacillati</taxon>
        <taxon>Cyanobacteriota</taxon>
        <taxon>Cyanophyceae</taxon>
        <taxon>Acaryochloridales</taxon>
        <taxon>Acaryochloridaceae</taxon>
        <taxon>Acaryochloris</taxon>
    </lineage>
</organism>
<evidence type="ECO:0000313" key="1">
    <source>
        <dbReference type="EMBL" id="ABW28563.1"/>
    </source>
</evidence>
<gene>
    <name evidence="1" type="ordered locus">AM1_3573</name>
</gene>
<dbReference type="AlphaFoldDB" id="B0C2B1"/>
<sequence length="37" mass="4248">MFLGLPHLGLPLFRRSGQSMFWNKADMMSGNPPKEQK</sequence>
<proteinExistence type="predicted"/>
<evidence type="ECO:0000313" key="2">
    <source>
        <dbReference type="Proteomes" id="UP000000268"/>
    </source>
</evidence>
<protein>
    <submittedName>
        <fullName evidence="1">Uncharacterized protein</fullName>
    </submittedName>
</protein>
<dbReference type="EMBL" id="CP000828">
    <property type="protein sequence ID" value="ABW28563.1"/>
    <property type="molecule type" value="Genomic_DNA"/>
</dbReference>
<dbReference type="HOGENOM" id="CLU_3338740_0_0_3"/>
<dbReference type="KEGG" id="amr:AM1_3573"/>
<accession>B0C2B1</accession>